<feature type="chain" id="PRO_5040951908" evidence="2">
    <location>
        <begin position="25"/>
        <end position="373"/>
    </location>
</feature>
<name>A0A9X3FM89_9LACT</name>
<feature type="domain" description="GerMN" evidence="3">
    <location>
        <begin position="263"/>
        <end position="357"/>
    </location>
</feature>
<evidence type="ECO:0000313" key="5">
    <source>
        <dbReference type="Proteomes" id="UP001146670"/>
    </source>
</evidence>
<feature type="signal peptide" evidence="2">
    <location>
        <begin position="1"/>
        <end position="24"/>
    </location>
</feature>
<keyword evidence="5" id="KW-1185">Reference proteome</keyword>
<comment type="caution">
    <text evidence="4">The sequence shown here is derived from an EMBL/GenBank/DDBJ whole genome shotgun (WGS) entry which is preliminary data.</text>
</comment>
<evidence type="ECO:0000256" key="2">
    <source>
        <dbReference type="SAM" id="SignalP"/>
    </source>
</evidence>
<dbReference type="Proteomes" id="UP001146670">
    <property type="component" value="Unassembled WGS sequence"/>
</dbReference>
<protein>
    <submittedName>
        <fullName evidence="4">GerMN domain-containing protein</fullName>
    </submittedName>
</protein>
<dbReference type="Pfam" id="PF10646">
    <property type="entry name" value="Germane"/>
    <property type="match status" value="1"/>
</dbReference>
<keyword evidence="2" id="KW-0732">Signal</keyword>
<gene>
    <name evidence="4" type="ORF">OW157_00870</name>
</gene>
<feature type="compositionally biased region" description="Polar residues" evidence="1">
    <location>
        <begin position="24"/>
        <end position="58"/>
    </location>
</feature>
<feature type="compositionally biased region" description="Basic and acidic residues" evidence="1">
    <location>
        <begin position="59"/>
        <end position="69"/>
    </location>
</feature>
<dbReference type="AlphaFoldDB" id="A0A9X3FM89"/>
<evidence type="ECO:0000313" key="4">
    <source>
        <dbReference type="EMBL" id="MCZ0725117.1"/>
    </source>
</evidence>
<feature type="region of interest" description="Disordered" evidence="1">
    <location>
        <begin position="24"/>
        <end position="69"/>
    </location>
</feature>
<organism evidence="4 5">
    <name type="scientific">Aerococcus kribbianus</name>
    <dbReference type="NCBI Taxonomy" id="2999064"/>
    <lineage>
        <taxon>Bacteria</taxon>
        <taxon>Bacillati</taxon>
        <taxon>Bacillota</taxon>
        <taxon>Bacilli</taxon>
        <taxon>Lactobacillales</taxon>
        <taxon>Aerococcaceae</taxon>
        <taxon>Aerococcus</taxon>
    </lineage>
</organism>
<dbReference type="EMBL" id="JAPRFR010000001">
    <property type="protein sequence ID" value="MCZ0725117.1"/>
    <property type="molecule type" value="Genomic_DNA"/>
</dbReference>
<dbReference type="RefSeq" id="WP_268751445.1">
    <property type="nucleotide sequence ID" value="NZ_JAPRFQ010000001.1"/>
</dbReference>
<sequence length="373" mass="41842">MKHLLLISCSLLLLTACQTENSHASNTEANSQPTSQSQSQERSLTNQNETTTSQAATESQDKPSQEESKVSDYYPLTANYQAHFQGEGNEFSSFDRVYDFIEDNYVQSRTDNSGTSVMEIVRVGEDRVDLITTQPEFYIRENYIPRFKDQAAEKTLLKAPLEVGTNWDNSDEHREITALDQDIKLANGDSVPSIEVTVTGEGMVSKEYYAKDYGLVYEETVMDGEDAPIASSRLETMTTDGWEETITVTQVNDQGDDYYEENVDVPIETNTRMRDEFQKLLSGANDLQALLPEGTKINALHTNNLDHSTVYVDFSPEIETIKGSTASQTSYHAIFKTLADYYHADQIVATVNNEPIEIDQVGPLPQPYIISQN</sequence>
<dbReference type="InterPro" id="IPR019606">
    <property type="entry name" value="GerMN"/>
</dbReference>
<evidence type="ECO:0000256" key="1">
    <source>
        <dbReference type="SAM" id="MobiDB-lite"/>
    </source>
</evidence>
<dbReference type="PROSITE" id="PS51257">
    <property type="entry name" value="PROKAR_LIPOPROTEIN"/>
    <property type="match status" value="1"/>
</dbReference>
<evidence type="ECO:0000259" key="3">
    <source>
        <dbReference type="Pfam" id="PF10646"/>
    </source>
</evidence>
<proteinExistence type="predicted"/>
<accession>A0A9X3FM89</accession>
<reference evidence="4" key="1">
    <citation type="submission" date="2022-12" db="EMBL/GenBank/DDBJ databases">
        <title>Description and comparative metabolic analysis of Aerococcus sp. nov., isolated from the feces of a pig.</title>
        <authorList>
            <person name="Chang Y.-H."/>
        </authorList>
    </citation>
    <scope>NUCLEOTIDE SEQUENCE</scope>
    <source>
        <strain evidence="4">YH-aer222</strain>
    </source>
</reference>